<sequence length="232" mass="26049">SLVPDMHEVSASPKFKTALLHRYLNNPETPEINSEDDLVVPTSFIIATVSGPTASLQTSTSCFPSSTSDTNSITCMMPLCTSSPRDNIKELWNTSFDRIKDNYFPSIFPRIIYREQKERLTTLSTADECLKVSGKYEGPSHLDLKKPRLVLSPVVDWLQKPSTSRIVVDSNAQCHSEAQAFEAPKLPLSSWNVKLNTVDDEKSLEDCPREENSIRKPEELAAAYTLMELQHM</sequence>
<dbReference type="AlphaFoldDB" id="A0AAN8XKZ4"/>
<accession>A0AAN8XKZ4</accession>
<keyword evidence="2" id="KW-1185">Reference proteome</keyword>
<dbReference type="EMBL" id="JAXCGZ010005154">
    <property type="protein sequence ID" value="KAK7081359.1"/>
    <property type="molecule type" value="Genomic_DNA"/>
</dbReference>
<evidence type="ECO:0000313" key="2">
    <source>
        <dbReference type="Proteomes" id="UP001381693"/>
    </source>
</evidence>
<reference evidence="1 2" key="1">
    <citation type="submission" date="2023-11" db="EMBL/GenBank/DDBJ databases">
        <title>Halocaridina rubra genome assembly.</title>
        <authorList>
            <person name="Smith C."/>
        </authorList>
    </citation>
    <scope>NUCLEOTIDE SEQUENCE [LARGE SCALE GENOMIC DNA]</scope>
    <source>
        <strain evidence="1">EP-1</strain>
        <tissue evidence="1">Whole</tissue>
    </source>
</reference>
<name>A0AAN8XKZ4_HALRR</name>
<dbReference type="Proteomes" id="UP001381693">
    <property type="component" value="Unassembled WGS sequence"/>
</dbReference>
<comment type="caution">
    <text evidence="1">The sequence shown here is derived from an EMBL/GenBank/DDBJ whole genome shotgun (WGS) entry which is preliminary data.</text>
</comment>
<evidence type="ECO:0000313" key="1">
    <source>
        <dbReference type="EMBL" id="KAK7081359.1"/>
    </source>
</evidence>
<protein>
    <submittedName>
        <fullName evidence="1">Uncharacterized protein</fullName>
    </submittedName>
</protein>
<feature type="non-terminal residue" evidence="1">
    <location>
        <position position="1"/>
    </location>
</feature>
<gene>
    <name evidence="1" type="ORF">SK128_005533</name>
</gene>
<organism evidence="1 2">
    <name type="scientific">Halocaridina rubra</name>
    <name type="common">Hawaiian red shrimp</name>
    <dbReference type="NCBI Taxonomy" id="373956"/>
    <lineage>
        <taxon>Eukaryota</taxon>
        <taxon>Metazoa</taxon>
        <taxon>Ecdysozoa</taxon>
        <taxon>Arthropoda</taxon>
        <taxon>Crustacea</taxon>
        <taxon>Multicrustacea</taxon>
        <taxon>Malacostraca</taxon>
        <taxon>Eumalacostraca</taxon>
        <taxon>Eucarida</taxon>
        <taxon>Decapoda</taxon>
        <taxon>Pleocyemata</taxon>
        <taxon>Caridea</taxon>
        <taxon>Atyoidea</taxon>
        <taxon>Atyidae</taxon>
        <taxon>Halocaridina</taxon>
    </lineage>
</organism>
<proteinExistence type="predicted"/>